<evidence type="ECO:0000313" key="14">
    <source>
        <dbReference type="Proteomes" id="UP000325081"/>
    </source>
</evidence>
<keyword evidence="6 11" id="KW-0732">Signal</keyword>
<dbReference type="InterPro" id="IPR043325">
    <property type="entry name" value="LTSS"/>
</dbReference>
<dbReference type="SMART" id="SM00499">
    <property type="entry name" value="AAI"/>
    <property type="match status" value="1"/>
</dbReference>
<dbReference type="CDD" id="cd00010">
    <property type="entry name" value="AAI_LTSS"/>
    <property type="match status" value="1"/>
</dbReference>
<comment type="subcellular location">
    <subcellularLocation>
        <location evidence="1">Cell membrane</location>
        <topology evidence="1">Lipid-anchor</topology>
        <topology evidence="1">GPI-anchor</topology>
    </subcellularLocation>
</comment>
<evidence type="ECO:0000256" key="11">
    <source>
        <dbReference type="SAM" id="SignalP"/>
    </source>
</evidence>
<dbReference type="GO" id="GO:0006869">
    <property type="term" value="P:lipid transport"/>
    <property type="evidence" value="ECO:0007669"/>
    <property type="project" value="InterPro"/>
</dbReference>
<dbReference type="AlphaFoldDB" id="A0A5A7RD27"/>
<evidence type="ECO:0000256" key="2">
    <source>
        <dbReference type="ARBA" id="ARBA00009748"/>
    </source>
</evidence>
<dbReference type="OrthoDB" id="659547at2759"/>
<gene>
    <name evidence="13" type="ORF">STAS_33176</name>
</gene>
<dbReference type="SUPFAM" id="SSF47699">
    <property type="entry name" value="Bifunctional inhibitor/lipid-transfer protein/seed storage 2S albumin"/>
    <property type="match status" value="1"/>
</dbReference>
<keyword evidence="5" id="KW-0336">GPI-anchor</keyword>
<dbReference type="InterPro" id="IPR036312">
    <property type="entry name" value="Bifun_inhib/LTP/seed_sf"/>
</dbReference>
<name>A0A5A7RD27_STRAF</name>
<evidence type="ECO:0000256" key="9">
    <source>
        <dbReference type="ARBA" id="ARBA00023180"/>
    </source>
</evidence>
<sequence length="184" mass="17740">MAVRFPVICVLLTLSAAAGVSAAPSAPAPAVDCSSLVLSMADCLSYVTAGGTATKPEGTCCSGLKTVLKTDAQCLCETFRNSAQLGVTLNMTKALALPAACHVSAPAASNCAVSTAIGAAPAQSPVAAMSPSAVAGAPTAGIGTTEGGAPAIAPASGNSASSALTVSIEMLVFGTLAALFYGIF</sequence>
<evidence type="ECO:0000256" key="10">
    <source>
        <dbReference type="ARBA" id="ARBA00023288"/>
    </source>
</evidence>
<feature type="chain" id="PRO_5022916289" evidence="11">
    <location>
        <begin position="23"/>
        <end position="184"/>
    </location>
</feature>
<organism evidence="13 14">
    <name type="scientific">Striga asiatica</name>
    <name type="common">Asiatic witchweed</name>
    <name type="synonym">Buchnera asiatica</name>
    <dbReference type="NCBI Taxonomy" id="4170"/>
    <lineage>
        <taxon>Eukaryota</taxon>
        <taxon>Viridiplantae</taxon>
        <taxon>Streptophyta</taxon>
        <taxon>Embryophyta</taxon>
        <taxon>Tracheophyta</taxon>
        <taxon>Spermatophyta</taxon>
        <taxon>Magnoliopsida</taxon>
        <taxon>eudicotyledons</taxon>
        <taxon>Gunneridae</taxon>
        <taxon>Pentapetalae</taxon>
        <taxon>asterids</taxon>
        <taxon>lamiids</taxon>
        <taxon>Lamiales</taxon>
        <taxon>Orobanchaceae</taxon>
        <taxon>Buchnereae</taxon>
        <taxon>Striga</taxon>
    </lineage>
</organism>
<evidence type="ECO:0000259" key="12">
    <source>
        <dbReference type="SMART" id="SM00499"/>
    </source>
</evidence>
<feature type="signal peptide" evidence="11">
    <location>
        <begin position="1"/>
        <end position="22"/>
    </location>
</feature>
<evidence type="ECO:0000256" key="7">
    <source>
        <dbReference type="ARBA" id="ARBA00023121"/>
    </source>
</evidence>
<dbReference type="PRINTS" id="PR00382">
    <property type="entry name" value="LIPIDTRNSFER"/>
</dbReference>
<keyword evidence="3" id="KW-0813">Transport</keyword>
<keyword evidence="4" id="KW-1003">Cell membrane</keyword>
<feature type="domain" description="Bifunctional inhibitor/plant lipid transfer protein/seed storage helical" evidence="12">
    <location>
        <begin position="33"/>
        <end position="111"/>
    </location>
</feature>
<accession>A0A5A7RD27</accession>
<dbReference type="GO" id="GO:0098552">
    <property type="term" value="C:side of membrane"/>
    <property type="evidence" value="ECO:0007669"/>
    <property type="project" value="UniProtKB-KW"/>
</dbReference>
<keyword evidence="5" id="KW-0472">Membrane</keyword>
<evidence type="ECO:0000256" key="8">
    <source>
        <dbReference type="ARBA" id="ARBA00023157"/>
    </source>
</evidence>
<keyword evidence="7" id="KW-0446">Lipid-binding</keyword>
<dbReference type="Gene3D" id="1.10.110.10">
    <property type="entry name" value="Plant lipid-transfer and hydrophobic proteins"/>
    <property type="match status" value="1"/>
</dbReference>
<evidence type="ECO:0000256" key="1">
    <source>
        <dbReference type="ARBA" id="ARBA00004609"/>
    </source>
</evidence>
<evidence type="ECO:0000256" key="4">
    <source>
        <dbReference type="ARBA" id="ARBA00022475"/>
    </source>
</evidence>
<evidence type="ECO:0000313" key="13">
    <source>
        <dbReference type="EMBL" id="GER55509.1"/>
    </source>
</evidence>
<dbReference type="Pfam" id="PF14368">
    <property type="entry name" value="LTP_2"/>
    <property type="match status" value="1"/>
</dbReference>
<keyword evidence="10" id="KW-0449">Lipoprotein</keyword>
<comment type="similarity">
    <text evidence="2">Belongs to the plant LTP family.</text>
</comment>
<keyword evidence="8" id="KW-1015">Disulfide bond</keyword>
<proteinExistence type="inferred from homology"/>
<evidence type="ECO:0000256" key="6">
    <source>
        <dbReference type="ARBA" id="ARBA00022729"/>
    </source>
</evidence>
<dbReference type="GO" id="GO:0008289">
    <property type="term" value="F:lipid binding"/>
    <property type="evidence" value="ECO:0007669"/>
    <property type="project" value="UniProtKB-KW"/>
</dbReference>
<comment type="caution">
    <text evidence="13">The sequence shown here is derived from an EMBL/GenBank/DDBJ whole genome shotgun (WGS) entry which is preliminary data.</text>
</comment>
<evidence type="ECO:0000256" key="3">
    <source>
        <dbReference type="ARBA" id="ARBA00022448"/>
    </source>
</evidence>
<protein>
    <submittedName>
        <fullName evidence="13">Non-specific lipid-transfer protein</fullName>
    </submittedName>
</protein>
<dbReference type="FunFam" id="1.10.110.10:FF:000001">
    <property type="entry name" value="Bifunctional inhibitor/lipid-transfer protein/seed storage 2S albumin superfamily protein"/>
    <property type="match status" value="1"/>
</dbReference>
<keyword evidence="9" id="KW-0325">Glycoprotein</keyword>
<dbReference type="EMBL" id="BKCP01011959">
    <property type="protein sequence ID" value="GER55509.1"/>
    <property type="molecule type" value="Genomic_DNA"/>
</dbReference>
<dbReference type="Proteomes" id="UP000325081">
    <property type="component" value="Unassembled WGS sequence"/>
</dbReference>
<reference evidence="14" key="1">
    <citation type="journal article" date="2019" name="Curr. Biol.">
        <title>Genome Sequence of Striga asiatica Provides Insight into the Evolution of Plant Parasitism.</title>
        <authorList>
            <person name="Yoshida S."/>
            <person name="Kim S."/>
            <person name="Wafula E.K."/>
            <person name="Tanskanen J."/>
            <person name="Kim Y.M."/>
            <person name="Honaas L."/>
            <person name="Yang Z."/>
            <person name="Spallek T."/>
            <person name="Conn C.E."/>
            <person name="Ichihashi Y."/>
            <person name="Cheong K."/>
            <person name="Cui S."/>
            <person name="Der J.P."/>
            <person name="Gundlach H."/>
            <person name="Jiao Y."/>
            <person name="Hori C."/>
            <person name="Ishida J.K."/>
            <person name="Kasahara H."/>
            <person name="Kiba T."/>
            <person name="Kim M.S."/>
            <person name="Koo N."/>
            <person name="Laohavisit A."/>
            <person name="Lee Y.H."/>
            <person name="Lumba S."/>
            <person name="McCourt P."/>
            <person name="Mortimer J.C."/>
            <person name="Mutuku J.M."/>
            <person name="Nomura T."/>
            <person name="Sasaki-Sekimoto Y."/>
            <person name="Seto Y."/>
            <person name="Wang Y."/>
            <person name="Wakatake T."/>
            <person name="Sakakibara H."/>
            <person name="Demura T."/>
            <person name="Yamaguchi S."/>
            <person name="Yoneyama K."/>
            <person name="Manabe R.I."/>
            <person name="Nelson D.C."/>
            <person name="Schulman A.H."/>
            <person name="Timko M.P."/>
            <person name="dePamphilis C.W."/>
            <person name="Choi D."/>
            <person name="Shirasu K."/>
        </authorList>
    </citation>
    <scope>NUCLEOTIDE SEQUENCE [LARGE SCALE GENOMIC DNA]</scope>
    <source>
        <strain evidence="14">cv. UVA1</strain>
    </source>
</reference>
<dbReference type="GO" id="GO:0005886">
    <property type="term" value="C:plasma membrane"/>
    <property type="evidence" value="ECO:0007669"/>
    <property type="project" value="UniProtKB-SubCell"/>
</dbReference>
<dbReference type="InterPro" id="IPR016140">
    <property type="entry name" value="Bifunc_inhib/LTP/seed_store"/>
</dbReference>
<dbReference type="InterPro" id="IPR000528">
    <property type="entry name" value="Plant_nsLTP"/>
</dbReference>
<dbReference type="PANTHER" id="PTHR33044">
    <property type="entry name" value="BIFUNCTIONAL INHIBITOR/LIPID-TRANSFER PROTEIN/SEED STORAGE 2S ALBUMIN SUPERFAMILY PROTEIN-RELATED"/>
    <property type="match status" value="1"/>
</dbReference>
<keyword evidence="14" id="KW-1185">Reference proteome</keyword>
<evidence type="ECO:0000256" key="5">
    <source>
        <dbReference type="ARBA" id="ARBA00022622"/>
    </source>
</evidence>